<dbReference type="Proteomes" id="UP001592531">
    <property type="component" value="Unassembled WGS sequence"/>
</dbReference>
<feature type="compositionally biased region" description="Pro residues" evidence="3">
    <location>
        <begin position="426"/>
        <end position="440"/>
    </location>
</feature>
<feature type="compositionally biased region" description="Gly residues" evidence="3">
    <location>
        <begin position="278"/>
        <end position="290"/>
    </location>
</feature>
<dbReference type="PANTHER" id="PTHR43394">
    <property type="entry name" value="ATP-DEPENDENT PERMEASE MDL1, MITOCHONDRIAL"/>
    <property type="match status" value="1"/>
</dbReference>
<protein>
    <submittedName>
        <fullName evidence="5">ATP-binding cassette domain-containing protein</fullName>
    </submittedName>
</protein>
<sequence>MAALAGVQGALAGLVSQLSAVGPALALYGHYDAIVGASDGPCTEAEASAEEGTGAEAGAGVGTGVVREPGPLRVGIELRDVWFRYHPEQDWVLRGVTLSLPVRGSVALVGLNGAGKSTLVKLLCRLYEPQRGSITWDGFDVRELDPAALRRRIGVLFQDYMTYALTVAENIAVGEVSALPGAEQPDTEGGLRVRAAAAAAGVDELASALPDGYRTMLSRTFAATPSSLGTSSPVLRNGTRVAASAPTPAAAGSDSAASAPAPAASPAADGPAVTPAGRAGGAGGAGGAGASGVAEAGMAGVTLSGGQWQRIALARALLRRDADLLILDEPSAGLDAQAEQEVHARLVELREHRTSLLISHRLSSVRQADRIVVLRGGRIIEQGDHDTLMRGEGAYAELFRVQAAGYQLAAVGPSARSSVGEGTGPSIPPGTVPSAAPAPSPSGGVGR</sequence>
<evidence type="ECO:0000313" key="6">
    <source>
        <dbReference type="Proteomes" id="UP001592531"/>
    </source>
</evidence>
<dbReference type="Gene3D" id="3.40.50.300">
    <property type="entry name" value="P-loop containing nucleotide triphosphate hydrolases"/>
    <property type="match status" value="2"/>
</dbReference>
<organism evidence="5 6">
    <name type="scientific">Streptacidiphilus cavernicola</name>
    <dbReference type="NCBI Taxonomy" id="3342716"/>
    <lineage>
        <taxon>Bacteria</taxon>
        <taxon>Bacillati</taxon>
        <taxon>Actinomycetota</taxon>
        <taxon>Actinomycetes</taxon>
        <taxon>Kitasatosporales</taxon>
        <taxon>Streptomycetaceae</taxon>
        <taxon>Streptacidiphilus</taxon>
    </lineage>
</organism>
<dbReference type="RefSeq" id="WP_380536641.1">
    <property type="nucleotide sequence ID" value="NZ_JBHFAB010000009.1"/>
</dbReference>
<name>A0ABV6VVZ7_9ACTN</name>
<evidence type="ECO:0000256" key="2">
    <source>
        <dbReference type="ARBA" id="ARBA00022840"/>
    </source>
</evidence>
<evidence type="ECO:0000256" key="3">
    <source>
        <dbReference type="SAM" id="MobiDB-lite"/>
    </source>
</evidence>
<dbReference type="PANTHER" id="PTHR43394:SF1">
    <property type="entry name" value="ATP-BINDING CASSETTE SUB-FAMILY B MEMBER 10, MITOCHONDRIAL"/>
    <property type="match status" value="1"/>
</dbReference>
<feature type="domain" description="ABC transporter" evidence="4">
    <location>
        <begin position="76"/>
        <end position="401"/>
    </location>
</feature>
<dbReference type="InterPro" id="IPR039421">
    <property type="entry name" value="Type_1_exporter"/>
</dbReference>
<dbReference type="PROSITE" id="PS00211">
    <property type="entry name" value="ABC_TRANSPORTER_1"/>
    <property type="match status" value="1"/>
</dbReference>
<feature type="compositionally biased region" description="Low complexity" evidence="3">
    <location>
        <begin position="242"/>
        <end position="272"/>
    </location>
</feature>
<dbReference type="PROSITE" id="PS50893">
    <property type="entry name" value="ABC_TRANSPORTER_2"/>
    <property type="match status" value="1"/>
</dbReference>
<keyword evidence="6" id="KW-1185">Reference proteome</keyword>
<gene>
    <name evidence="5" type="ORF">ACEZDE_14795</name>
</gene>
<dbReference type="SMART" id="SM00382">
    <property type="entry name" value="AAA"/>
    <property type="match status" value="1"/>
</dbReference>
<reference evidence="5 6" key="1">
    <citation type="submission" date="2024-09" db="EMBL/GenBank/DDBJ databases">
        <authorList>
            <person name="Lee S.D."/>
        </authorList>
    </citation>
    <scope>NUCLEOTIDE SEQUENCE [LARGE SCALE GENOMIC DNA]</scope>
    <source>
        <strain evidence="5 6">N8-3</strain>
    </source>
</reference>
<evidence type="ECO:0000313" key="5">
    <source>
        <dbReference type="EMBL" id="MFC1417902.1"/>
    </source>
</evidence>
<comment type="caution">
    <text evidence="5">The sequence shown here is derived from an EMBL/GenBank/DDBJ whole genome shotgun (WGS) entry which is preliminary data.</text>
</comment>
<dbReference type="InterPro" id="IPR003439">
    <property type="entry name" value="ABC_transporter-like_ATP-bd"/>
</dbReference>
<dbReference type="InterPro" id="IPR027417">
    <property type="entry name" value="P-loop_NTPase"/>
</dbReference>
<dbReference type="Pfam" id="PF00005">
    <property type="entry name" value="ABC_tran"/>
    <property type="match status" value="2"/>
</dbReference>
<dbReference type="InterPro" id="IPR017871">
    <property type="entry name" value="ABC_transporter-like_CS"/>
</dbReference>
<evidence type="ECO:0000259" key="4">
    <source>
        <dbReference type="PROSITE" id="PS50893"/>
    </source>
</evidence>
<dbReference type="GO" id="GO:0005524">
    <property type="term" value="F:ATP binding"/>
    <property type="evidence" value="ECO:0007669"/>
    <property type="project" value="UniProtKB-KW"/>
</dbReference>
<accession>A0ABV6VVZ7</accession>
<evidence type="ECO:0000256" key="1">
    <source>
        <dbReference type="ARBA" id="ARBA00022741"/>
    </source>
</evidence>
<feature type="region of interest" description="Disordered" evidence="3">
    <location>
        <begin position="242"/>
        <end position="290"/>
    </location>
</feature>
<dbReference type="EMBL" id="JBHFAB010000009">
    <property type="protein sequence ID" value="MFC1417902.1"/>
    <property type="molecule type" value="Genomic_DNA"/>
</dbReference>
<feature type="region of interest" description="Disordered" evidence="3">
    <location>
        <begin position="414"/>
        <end position="447"/>
    </location>
</feature>
<keyword evidence="2 5" id="KW-0067">ATP-binding</keyword>
<keyword evidence="1" id="KW-0547">Nucleotide-binding</keyword>
<dbReference type="SUPFAM" id="SSF52540">
    <property type="entry name" value="P-loop containing nucleoside triphosphate hydrolases"/>
    <property type="match status" value="1"/>
</dbReference>
<dbReference type="InterPro" id="IPR003593">
    <property type="entry name" value="AAA+_ATPase"/>
</dbReference>
<proteinExistence type="predicted"/>